<dbReference type="PANTHER" id="PTHR11739">
    <property type="entry name" value="CITRATE SYNTHASE"/>
    <property type="match status" value="1"/>
</dbReference>
<dbReference type="PANTHER" id="PTHR11739:SF8">
    <property type="entry name" value="CITRATE SYNTHASE, MITOCHONDRIAL"/>
    <property type="match status" value="1"/>
</dbReference>
<dbReference type="GO" id="GO:0006099">
    <property type="term" value="P:tricarboxylic acid cycle"/>
    <property type="evidence" value="ECO:0007669"/>
    <property type="project" value="TreeGrafter"/>
</dbReference>
<dbReference type="SUPFAM" id="SSF48256">
    <property type="entry name" value="Citrate synthase"/>
    <property type="match status" value="1"/>
</dbReference>
<reference evidence="4 5" key="1">
    <citation type="submission" date="2014-06" db="EMBL/GenBank/DDBJ databases">
        <authorList>
            <person name="Swart Estienne"/>
        </authorList>
    </citation>
    <scope>NUCLEOTIDE SEQUENCE [LARGE SCALE GENOMIC DNA]</scope>
    <source>
        <strain evidence="4 5">130c</strain>
    </source>
</reference>
<dbReference type="OrthoDB" id="8017587at2759"/>
<name>A0A078A974_STYLE</name>
<dbReference type="GO" id="GO:0005975">
    <property type="term" value="P:carbohydrate metabolic process"/>
    <property type="evidence" value="ECO:0007669"/>
    <property type="project" value="TreeGrafter"/>
</dbReference>
<keyword evidence="5" id="KW-1185">Reference proteome</keyword>
<proteinExistence type="inferred from homology"/>
<evidence type="ECO:0000313" key="4">
    <source>
        <dbReference type="EMBL" id="CDW78122.1"/>
    </source>
</evidence>
<dbReference type="InterPro" id="IPR002020">
    <property type="entry name" value="Citrate_synthase"/>
</dbReference>
<dbReference type="InterPro" id="IPR016143">
    <property type="entry name" value="Citrate_synth-like_sm_a-sub"/>
</dbReference>
<dbReference type="FunCoup" id="A0A078A974">
    <property type="interactions" value="270"/>
</dbReference>
<accession>A0A078A974</accession>
<dbReference type="EMBL" id="CCKQ01006790">
    <property type="protein sequence ID" value="CDW78122.1"/>
    <property type="molecule type" value="Genomic_DNA"/>
</dbReference>
<evidence type="ECO:0000256" key="2">
    <source>
        <dbReference type="ARBA" id="ARBA00022679"/>
    </source>
</evidence>
<dbReference type="PROSITE" id="PS00480">
    <property type="entry name" value="CITRATE_SYNTHASE"/>
    <property type="match status" value="1"/>
</dbReference>
<dbReference type="InterPro" id="IPR016142">
    <property type="entry name" value="Citrate_synth-like_lrg_a-sub"/>
</dbReference>
<evidence type="ECO:0000256" key="3">
    <source>
        <dbReference type="RuleBase" id="RU000441"/>
    </source>
</evidence>
<dbReference type="InterPro" id="IPR019810">
    <property type="entry name" value="Citrate_synthase_AS"/>
</dbReference>
<dbReference type="Gene3D" id="1.10.580.10">
    <property type="entry name" value="Citrate Synthase, domain 1"/>
    <property type="match status" value="1"/>
</dbReference>
<dbReference type="Pfam" id="PF00285">
    <property type="entry name" value="Citrate_synt"/>
    <property type="match status" value="1"/>
</dbReference>
<protein>
    <recommendedName>
        <fullName evidence="3">Citrate synthase</fullName>
    </recommendedName>
</protein>
<dbReference type="GO" id="GO:0005759">
    <property type="term" value="C:mitochondrial matrix"/>
    <property type="evidence" value="ECO:0007669"/>
    <property type="project" value="TreeGrafter"/>
</dbReference>
<sequence>MRGLTGLLYETSKLHPVNGITYRGKDLNEIIKQSPRASGGTQPTPEGVLWLLLTGVYPNQEEVKTFQEELYQRSHLSDETETLIRNLPEKMHPMTKFSIGVMSCQPDSNFAKAYHKGVPKKEYWEHTLEDSLDICAKVIQLAAVVYNSTYNRGKQLPGPDQDLDMSANLVQMMGFSDKSFYDLMRLYLVIHADHEGGTVSSHTAHCVNSALSDPYLAYSAAMNGLAGPLHGLANQESLNFLLDFEKRFGHIWTDNDIANYVEEILSESRVIPGYGHAVLRKTDPRFIHLLEFAEKNIEENNLIRLLNQCYTVIPKILDKHKKIKNPWPNVDAGSGVMLLHYGLNHQDFYTVLFGVSRALGIMSSLVWSRAFNLPIERPNSITLDLLLEKVSSGK</sequence>
<dbReference type="AlphaFoldDB" id="A0A078A974"/>
<evidence type="ECO:0000313" key="5">
    <source>
        <dbReference type="Proteomes" id="UP000039865"/>
    </source>
</evidence>
<dbReference type="Gene3D" id="1.10.230.10">
    <property type="entry name" value="Cytochrome P450-Terp, domain 2"/>
    <property type="match status" value="1"/>
</dbReference>
<dbReference type="OMA" id="GSKEVCK"/>
<evidence type="ECO:0000256" key="1">
    <source>
        <dbReference type="ARBA" id="ARBA00010566"/>
    </source>
</evidence>
<gene>
    <name evidence="4" type="primary">Contig1361.g1495</name>
    <name evidence="4" type="ORF">STYLEM_7093</name>
</gene>
<dbReference type="InterPro" id="IPR036969">
    <property type="entry name" value="Citrate_synthase_sf"/>
</dbReference>
<dbReference type="NCBIfam" id="NF007128">
    <property type="entry name" value="PRK09569.1"/>
    <property type="match status" value="1"/>
</dbReference>
<dbReference type="InParanoid" id="A0A078A974"/>
<organism evidence="4 5">
    <name type="scientific">Stylonychia lemnae</name>
    <name type="common">Ciliate</name>
    <dbReference type="NCBI Taxonomy" id="5949"/>
    <lineage>
        <taxon>Eukaryota</taxon>
        <taxon>Sar</taxon>
        <taxon>Alveolata</taxon>
        <taxon>Ciliophora</taxon>
        <taxon>Intramacronucleata</taxon>
        <taxon>Spirotrichea</taxon>
        <taxon>Stichotrichia</taxon>
        <taxon>Sporadotrichida</taxon>
        <taxon>Oxytrichidae</taxon>
        <taxon>Stylonychinae</taxon>
        <taxon>Stylonychia</taxon>
    </lineage>
</organism>
<dbReference type="GO" id="GO:0046912">
    <property type="term" value="F:acyltransferase activity, acyl groups converted into alkyl on transfer"/>
    <property type="evidence" value="ECO:0007669"/>
    <property type="project" value="InterPro"/>
</dbReference>
<dbReference type="Proteomes" id="UP000039865">
    <property type="component" value="Unassembled WGS sequence"/>
</dbReference>
<keyword evidence="2 3" id="KW-0808">Transferase</keyword>
<comment type="similarity">
    <text evidence="1 3">Belongs to the citrate synthase family.</text>
</comment>
<dbReference type="PRINTS" id="PR00143">
    <property type="entry name" value="CITRTSNTHASE"/>
</dbReference>